<name>A0A8J2NNI6_9HEXA</name>
<feature type="non-terminal residue" evidence="1">
    <location>
        <position position="1"/>
    </location>
</feature>
<evidence type="ECO:0000313" key="1">
    <source>
        <dbReference type="EMBL" id="CAG7719761.1"/>
    </source>
</evidence>
<sequence length="27" mass="3041">MTSWILPNPAKSFGAIFGHSIWHLSEN</sequence>
<gene>
    <name evidence="1" type="ORF">AFUS01_LOCUS9067</name>
</gene>
<dbReference type="EMBL" id="CAJVCH010064371">
    <property type="protein sequence ID" value="CAG7719761.1"/>
    <property type="molecule type" value="Genomic_DNA"/>
</dbReference>
<keyword evidence="2" id="KW-1185">Reference proteome</keyword>
<evidence type="ECO:0000313" key="2">
    <source>
        <dbReference type="Proteomes" id="UP000708208"/>
    </source>
</evidence>
<dbReference type="AlphaFoldDB" id="A0A8J2NNI6"/>
<dbReference type="Proteomes" id="UP000708208">
    <property type="component" value="Unassembled WGS sequence"/>
</dbReference>
<protein>
    <submittedName>
        <fullName evidence="1">Uncharacterized protein</fullName>
    </submittedName>
</protein>
<proteinExistence type="predicted"/>
<accession>A0A8J2NNI6</accession>
<organism evidence="1 2">
    <name type="scientific">Allacma fusca</name>
    <dbReference type="NCBI Taxonomy" id="39272"/>
    <lineage>
        <taxon>Eukaryota</taxon>
        <taxon>Metazoa</taxon>
        <taxon>Ecdysozoa</taxon>
        <taxon>Arthropoda</taxon>
        <taxon>Hexapoda</taxon>
        <taxon>Collembola</taxon>
        <taxon>Symphypleona</taxon>
        <taxon>Sminthuridae</taxon>
        <taxon>Allacma</taxon>
    </lineage>
</organism>
<comment type="caution">
    <text evidence="1">The sequence shown here is derived from an EMBL/GenBank/DDBJ whole genome shotgun (WGS) entry which is preliminary data.</text>
</comment>
<reference evidence="1" key="1">
    <citation type="submission" date="2021-06" db="EMBL/GenBank/DDBJ databases">
        <authorList>
            <person name="Hodson N. C."/>
            <person name="Mongue J. A."/>
            <person name="Jaron S. K."/>
        </authorList>
    </citation>
    <scope>NUCLEOTIDE SEQUENCE</scope>
</reference>